<dbReference type="PANTHER" id="PTHR42720">
    <property type="entry name" value="GLYCEROL-3-PHOSPHATE DEHYDROGENASE"/>
    <property type="match status" value="1"/>
</dbReference>
<dbReference type="PANTHER" id="PTHR42720:SF1">
    <property type="entry name" value="GLYCEROL 3-PHOSPHATE OXIDASE"/>
    <property type="match status" value="1"/>
</dbReference>
<dbReference type="OrthoDB" id="9801699at2"/>
<organism evidence="2 3">
    <name type="scientific">Spiroplasma floricola 23-6</name>
    <dbReference type="NCBI Taxonomy" id="1336749"/>
    <lineage>
        <taxon>Bacteria</taxon>
        <taxon>Bacillati</taxon>
        <taxon>Mycoplasmatota</taxon>
        <taxon>Mollicutes</taxon>
        <taxon>Entomoplasmatales</taxon>
        <taxon>Spiroplasmataceae</taxon>
        <taxon>Spiroplasma</taxon>
    </lineage>
</organism>
<proteinExistence type="predicted"/>
<sequence>MSNQKYDICIIGAGIIGASIARELSKYNLNILVLESNVSYGLETTTGNSGVIHGGFDPTPGKLNAKLNQRGKKLYRERWFKELDFKHLPINSLVIAFNEEEEKHLEILYKNGFINGLEKEEIKLIEKDEVLKLQPNISNKVTKALLCNSSIAIDAVELTGVLLKNAKRNSCDVKFNQKVMKIEKQKEEFIIQTNDSNYNSKMIINCAGHYADEISKMAGYDEYKLDTRRGEYIVLKKSKDNFVNNIIFLVPTIWGKGVIVAPTMDGNILVGPTSQEGVGKEETSLITNEKEKLIMDIGKKIMPNLDYSKIAKRFSGSRPIYKATDDFYIQFAKNDKYFLNVAGIKSPGIAAAPAIAEYVIDMIKKVITLKEKENWISKEENILLKN</sequence>
<dbReference type="SUPFAM" id="SSF54373">
    <property type="entry name" value="FAD-linked reductases, C-terminal domain"/>
    <property type="match status" value="1"/>
</dbReference>
<accession>A0A2K8SDU2</accession>
<dbReference type="EMBL" id="CP025057">
    <property type="protein sequence ID" value="AUB31626.1"/>
    <property type="molecule type" value="Genomic_DNA"/>
</dbReference>
<evidence type="ECO:0000313" key="2">
    <source>
        <dbReference type="EMBL" id="AUB31626.1"/>
    </source>
</evidence>
<dbReference type="NCBIfam" id="NF033460">
    <property type="entry name" value="glycerol3P_ox_II"/>
    <property type="match status" value="1"/>
</dbReference>
<protein>
    <submittedName>
        <fullName evidence="2">Glycerol-3-phosphate oxidase</fullName>
    </submittedName>
</protein>
<dbReference type="Gene3D" id="3.50.50.60">
    <property type="entry name" value="FAD/NAD(P)-binding domain"/>
    <property type="match status" value="1"/>
</dbReference>
<dbReference type="AlphaFoldDB" id="A0A2K8SDU2"/>
<dbReference type="KEGG" id="sfz:SFLOR_v1c05740"/>
<keyword evidence="3" id="KW-1185">Reference proteome</keyword>
<dbReference type="Pfam" id="PF01266">
    <property type="entry name" value="DAO"/>
    <property type="match status" value="1"/>
</dbReference>
<evidence type="ECO:0000313" key="3">
    <source>
        <dbReference type="Proteomes" id="UP000231823"/>
    </source>
</evidence>
<name>A0A2K8SDU2_9MOLU</name>
<dbReference type="InterPro" id="IPR052745">
    <property type="entry name" value="G3P_Oxidase/Oxidoreductase"/>
</dbReference>
<reference evidence="2 3" key="1">
    <citation type="submission" date="2017-12" db="EMBL/GenBank/DDBJ databases">
        <title>Complete genome sequence of Spiroplasma floricola 23-6 (ATCC 29989).</title>
        <authorList>
            <person name="Tsai Y.-M."/>
            <person name="Wu P.-S."/>
            <person name="Lo W.-S."/>
            <person name="Kuo C.-H."/>
        </authorList>
    </citation>
    <scope>NUCLEOTIDE SEQUENCE [LARGE SCALE GENOMIC DNA]</scope>
    <source>
        <strain evidence="2 3">23-6</strain>
    </source>
</reference>
<dbReference type="InterPro" id="IPR006076">
    <property type="entry name" value="FAD-dep_OxRdtase"/>
</dbReference>
<evidence type="ECO:0000259" key="1">
    <source>
        <dbReference type="Pfam" id="PF01266"/>
    </source>
</evidence>
<dbReference type="SUPFAM" id="SSF51905">
    <property type="entry name" value="FAD/NAD(P)-binding domain"/>
    <property type="match status" value="1"/>
</dbReference>
<dbReference type="Gene3D" id="3.30.9.10">
    <property type="entry name" value="D-Amino Acid Oxidase, subunit A, domain 2"/>
    <property type="match status" value="1"/>
</dbReference>
<gene>
    <name evidence="2" type="primary">glpO</name>
    <name evidence="2" type="ORF">SFLOR_v1c05740</name>
</gene>
<feature type="domain" description="FAD dependent oxidoreductase" evidence="1">
    <location>
        <begin position="7"/>
        <end position="362"/>
    </location>
</feature>
<dbReference type="InterPro" id="IPR036188">
    <property type="entry name" value="FAD/NAD-bd_sf"/>
</dbReference>
<dbReference type="Proteomes" id="UP000231823">
    <property type="component" value="Chromosome"/>
</dbReference>
<dbReference type="RefSeq" id="WP_100916607.1">
    <property type="nucleotide sequence ID" value="NZ_CP025057.1"/>
</dbReference>